<proteinExistence type="inferred from homology"/>
<dbReference type="OrthoDB" id="5835829at2759"/>
<keyword evidence="2 4" id="KW-0328">Glycosyltransferase</keyword>
<evidence type="ECO:0000256" key="5">
    <source>
        <dbReference type="RuleBase" id="RU362057"/>
    </source>
</evidence>
<dbReference type="InterPro" id="IPR002213">
    <property type="entry name" value="UDP_glucos_trans"/>
</dbReference>
<evidence type="ECO:0000256" key="3">
    <source>
        <dbReference type="ARBA" id="ARBA00022679"/>
    </source>
</evidence>
<reference evidence="6 7" key="1">
    <citation type="submission" date="2014-04" db="EMBL/GenBank/DDBJ databases">
        <authorList>
            <consortium name="International Citrus Genome Consortium"/>
            <person name="Gmitter F."/>
            <person name="Chen C."/>
            <person name="Farmerie W."/>
            <person name="Harkins T."/>
            <person name="Desany B."/>
            <person name="Mohiuddin M."/>
            <person name="Kodira C."/>
            <person name="Borodovsky M."/>
            <person name="Lomsadze A."/>
            <person name="Burns P."/>
            <person name="Jenkins J."/>
            <person name="Prochnik S."/>
            <person name="Shu S."/>
            <person name="Chapman J."/>
            <person name="Pitluck S."/>
            <person name="Schmutz J."/>
            <person name="Rokhsar D."/>
        </authorList>
    </citation>
    <scope>NUCLEOTIDE SEQUENCE</scope>
</reference>
<dbReference type="PaxDb" id="2711-XP_006475483.1"/>
<dbReference type="KEGG" id="cit:102618236"/>
<dbReference type="STRING" id="2711.A0A067E2G2"/>
<sequence length="498" mass="54523">MQSTKLKPHICLLASPGMGHLIPVVELGKRLVAHHDVQVTVFVVASHDDASNSNVHAVPNNNNLFNAVTLPLANISSLVNPDASLGEKILVLMHKSLPALRSAISAMKFRPTALIVDFFGTEAMDVADEFGLLKYMFIASNAWFLACFIHAPAIDKKLLTDEHFNLEKPMELPGCMPVRFQDSLELFLHPNEPIFDFISSIGMKMSLSDGILVNTWDDLEPKTLGSLRDDNLLGRVCKAPVYAIGPLVRSPDVASPSTKTSPSDSRVIILDWLNEQPSQSVIYVSFGSGGTLSAKQMTELAWSLELSQQRFIWVVRPPVENDVSGSYLTVVDNNSAGKLEDYLPHGFLTRTDKVGLVVPAWAPQAEILAHPSVGGFLSHCGWNSTVESIVNGVPMIAWPLHAEQKMNATMLTEEIGVAFRSKELPTESLVTRQEIEMLVRKIMVDKEGHSSIRVRAMELKYGAQKATSNSGSSYKSLSQVAKQCEKSLQELVTLGQGA</sequence>
<evidence type="ECO:0000313" key="6">
    <source>
        <dbReference type="EMBL" id="KDO45447.1"/>
    </source>
</evidence>
<dbReference type="EMBL" id="KK785254">
    <property type="protein sequence ID" value="KDO45447.1"/>
    <property type="molecule type" value="Genomic_DNA"/>
</dbReference>
<comment type="similarity">
    <text evidence="1 4">Belongs to the UDP-glycosyltransferase family.</text>
</comment>
<organism evidence="6 7">
    <name type="scientific">Citrus sinensis</name>
    <name type="common">Sweet orange</name>
    <name type="synonym">Citrus aurantium var. sinensis</name>
    <dbReference type="NCBI Taxonomy" id="2711"/>
    <lineage>
        <taxon>Eukaryota</taxon>
        <taxon>Viridiplantae</taxon>
        <taxon>Streptophyta</taxon>
        <taxon>Embryophyta</taxon>
        <taxon>Tracheophyta</taxon>
        <taxon>Spermatophyta</taxon>
        <taxon>Magnoliopsida</taxon>
        <taxon>eudicotyledons</taxon>
        <taxon>Gunneridae</taxon>
        <taxon>Pentapetalae</taxon>
        <taxon>rosids</taxon>
        <taxon>malvids</taxon>
        <taxon>Sapindales</taxon>
        <taxon>Rutaceae</taxon>
        <taxon>Aurantioideae</taxon>
        <taxon>Citrus</taxon>
    </lineage>
</organism>
<dbReference type="Proteomes" id="UP000027120">
    <property type="component" value="Unassembled WGS sequence"/>
</dbReference>
<gene>
    <name evidence="6" type="ORF">CISIN_1g041419mg</name>
</gene>
<evidence type="ECO:0000256" key="2">
    <source>
        <dbReference type="ARBA" id="ARBA00022676"/>
    </source>
</evidence>
<dbReference type="PROSITE" id="PS00375">
    <property type="entry name" value="UDPGT"/>
    <property type="match status" value="1"/>
</dbReference>
<evidence type="ECO:0000313" key="7">
    <source>
        <dbReference type="Proteomes" id="UP000027120"/>
    </source>
</evidence>
<dbReference type="PANTHER" id="PTHR48046:SF7">
    <property type="entry name" value="UDP-GLYCOSYLTRANSFERASE 72E1"/>
    <property type="match status" value="1"/>
</dbReference>
<dbReference type="eggNOG" id="KOG1192">
    <property type="taxonomic scope" value="Eukaryota"/>
</dbReference>
<protein>
    <recommendedName>
        <fullName evidence="5">Glycosyltransferase</fullName>
        <ecNumber evidence="5">2.4.1.-</ecNumber>
    </recommendedName>
</protein>
<dbReference type="PANTHER" id="PTHR48046">
    <property type="entry name" value="UDP-GLYCOSYLTRANSFERASE 72E1"/>
    <property type="match status" value="1"/>
</dbReference>
<dbReference type="GO" id="GO:0047209">
    <property type="term" value="F:coniferyl-alcohol glucosyltransferase activity"/>
    <property type="evidence" value="ECO:0000318"/>
    <property type="project" value="GO_Central"/>
</dbReference>
<dbReference type="SUPFAM" id="SSF53756">
    <property type="entry name" value="UDP-Glycosyltransferase/glycogen phosphorylase"/>
    <property type="match status" value="1"/>
</dbReference>
<dbReference type="EC" id="2.4.1.-" evidence="5"/>
<dbReference type="InterPro" id="IPR035595">
    <property type="entry name" value="UDP_glycos_trans_CS"/>
</dbReference>
<dbReference type="AlphaFoldDB" id="A0A067E2G2"/>
<dbReference type="SMR" id="A0A067E2G2"/>
<name>A0A067E2G2_CITSI</name>
<accession>A0A067E2G2</accession>
<dbReference type="FunFam" id="3.40.50.2000:FF:000056">
    <property type="entry name" value="Glycosyltransferase"/>
    <property type="match status" value="1"/>
</dbReference>
<dbReference type="Gene3D" id="3.40.50.2000">
    <property type="entry name" value="Glycogen Phosphorylase B"/>
    <property type="match status" value="2"/>
</dbReference>
<dbReference type="Pfam" id="PF00201">
    <property type="entry name" value="UDPGT"/>
    <property type="match status" value="1"/>
</dbReference>
<dbReference type="CDD" id="cd03784">
    <property type="entry name" value="GT1_Gtf-like"/>
    <property type="match status" value="1"/>
</dbReference>
<keyword evidence="3 4" id="KW-0808">Transferase</keyword>
<keyword evidence="7" id="KW-1185">Reference proteome</keyword>
<evidence type="ECO:0000256" key="1">
    <source>
        <dbReference type="ARBA" id="ARBA00009995"/>
    </source>
</evidence>
<evidence type="ECO:0000256" key="4">
    <source>
        <dbReference type="RuleBase" id="RU003718"/>
    </source>
</evidence>